<reference evidence="2" key="1">
    <citation type="submission" date="2021-01" db="EMBL/GenBank/DDBJ databases">
        <authorList>
            <consortium name="Genoscope - CEA"/>
            <person name="William W."/>
        </authorList>
    </citation>
    <scope>NUCLEOTIDE SEQUENCE</scope>
</reference>
<sequence>MKKTRTMETRGLDFSIPLNSLEISLIELGDLVNAGEEEMGEWTKASDMRVAALEEKDRACDMIVVAFEAYVEKVGEDSPEDSPQDVKEKEKKGKGVKRKMLILLYENVKTKVVVTNLVKKKPHKSEKARQGHSQYKAVENNYQ</sequence>
<proteinExistence type="predicted"/>
<name>A0A816P1Y0_BRANA</name>
<dbReference type="AlphaFoldDB" id="A0A816P1Y0"/>
<feature type="compositionally biased region" description="Basic and acidic residues" evidence="1">
    <location>
        <begin position="84"/>
        <end position="93"/>
    </location>
</feature>
<accession>A0A816P1Y0</accession>
<evidence type="ECO:0000313" key="2">
    <source>
        <dbReference type="EMBL" id="CAF2043386.1"/>
    </source>
</evidence>
<protein>
    <submittedName>
        <fullName evidence="2">(rape) hypothetical protein</fullName>
    </submittedName>
</protein>
<dbReference type="EMBL" id="HG994363">
    <property type="protein sequence ID" value="CAF2043386.1"/>
    <property type="molecule type" value="Genomic_DNA"/>
</dbReference>
<gene>
    <name evidence="2" type="ORF">DARMORV10_A09P30090.1</name>
</gene>
<evidence type="ECO:0000256" key="1">
    <source>
        <dbReference type="SAM" id="MobiDB-lite"/>
    </source>
</evidence>
<organism evidence="2">
    <name type="scientific">Brassica napus</name>
    <name type="common">Rape</name>
    <dbReference type="NCBI Taxonomy" id="3708"/>
    <lineage>
        <taxon>Eukaryota</taxon>
        <taxon>Viridiplantae</taxon>
        <taxon>Streptophyta</taxon>
        <taxon>Embryophyta</taxon>
        <taxon>Tracheophyta</taxon>
        <taxon>Spermatophyta</taxon>
        <taxon>Magnoliopsida</taxon>
        <taxon>eudicotyledons</taxon>
        <taxon>Gunneridae</taxon>
        <taxon>Pentapetalae</taxon>
        <taxon>rosids</taxon>
        <taxon>malvids</taxon>
        <taxon>Brassicales</taxon>
        <taxon>Brassicaceae</taxon>
        <taxon>Brassiceae</taxon>
        <taxon>Brassica</taxon>
    </lineage>
</organism>
<dbReference type="Proteomes" id="UP001295469">
    <property type="component" value="Chromosome A09"/>
</dbReference>
<feature type="region of interest" description="Disordered" evidence="1">
    <location>
        <begin position="74"/>
        <end position="94"/>
    </location>
</feature>
<feature type="region of interest" description="Disordered" evidence="1">
    <location>
        <begin position="119"/>
        <end position="143"/>
    </location>
</feature>